<evidence type="ECO:0000313" key="2">
    <source>
        <dbReference type="Proteomes" id="UP000182412"/>
    </source>
</evidence>
<dbReference type="Proteomes" id="UP000182412">
    <property type="component" value="Unassembled WGS sequence"/>
</dbReference>
<proteinExistence type="predicted"/>
<dbReference type="AlphaFoldDB" id="A0A1H0P9N6"/>
<sequence length="56" mass="6115">MYKLLTTDFVVGVFLGLALVTCVCFNQTELAGQIAAGLTGFLGRVSFERYHGDDKK</sequence>
<reference evidence="1 2" key="1">
    <citation type="submission" date="2016-10" db="EMBL/GenBank/DDBJ databases">
        <authorList>
            <person name="de Groot N.N."/>
        </authorList>
    </citation>
    <scope>NUCLEOTIDE SEQUENCE [LARGE SCALE GENOMIC DNA]</scope>
    <source>
        <strain evidence="1 2">S137</strain>
    </source>
</reference>
<name>A0A1H0P9N6_SELRU</name>
<accession>A0A1H0P9N6</accession>
<evidence type="ECO:0000313" key="1">
    <source>
        <dbReference type="EMBL" id="SDP01369.1"/>
    </source>
</evidence>
<organism evidence="1 2">
    <name type="scientific">Selenomonas ruminantium</name>
    <dbReference type="NCBI Taxonomy" id="971"/>
    <lineage>
        <taxon>Bacteria</taxon>
        <taxon>Bacillati</taxon>
        <taxon>Bacillota</taxon>
        <taxon>Negativicutes</taxon>
        <taxon>Selenomonadales</taxon>
        <taxon>Selenomonadaceae</taxon>
        <taxon>Selenomonas</taxon>
    </lineage>
</organism>
<dbReference type="EMBL" id="FNJQ01000004">
    <property type="protein sequence ID" value="SDP01369.1"/>
    <property type="molecule type" value="Genomic_DNA"/>
</dbReference>
<gene>
    <name evidence="1" type="ORF">SAMN05216366_104159</name>
</gene>
<dbReference type="RefSeq" id="WP_176756707.1">
    <property type="nucleotide sequence ID" value="NZ_FNJQ01000004.1"/>
</dbReference>
<protein>
    <submittedName>
        <fullName evidence="1">Uncharacterized protein</fullName>
    </submittedName>
</protein>